<comment type="similarity">
    <text evidence="1">Belongs to the PrpD family.</text>
</comment>
<evidence type="ECO:0000256" key="1">
    <source>
        <dbReference type="ARBA" id="ARBA00006174"/>
    </source>
</evidence>
<dbReference type="AlphaFoldDB" id="A0AAJ0G774"/>
<dbReference type="InterPro" id="IPR045336">
    <property type="entry name" value="MmgE_PrpD_N"/>
</dbReference>
<keyword evidence="4" id="KW-1185">Reference proteome</keyword>
<feature type="domain" description="MmgE/PrpD N-terminal" evidence="2">
    <location>
        <begin position="2"/>
        <end position="213"/>
    </location>
</feature>
<dbReference type="Gene3D" id="1.10.4100.10">
    <property type="entry name" value="2-methylcitrate dehydratase PrpD"/>
    <property type="match status" value="1"/>
</dbReference>
<dbReference type="SUPFAM" id="SSF103378">
    <property type="entry name" value="2-methylcitrate dehydratase PrpD"/>
    <property type="match status" value="1"/>
</dbReference>
<organism evidence="3 4">
    <name type="scientific">Extremus antarcticus</name>
    <dbReference type="NCBI Taxonomy" id="702011"/>
    <lineage>
        <taxon>Eukaryota</taxon>
        <taxon>Fungi</taxon>
        <taxon>Dikarya</taxon>
        <taxon>Ascomycota</taxon>
        <taxon>Pezizomycotina</taxon>
        <taxon>Dothideomycetes</taxon>
        <taxon>Dothideomycetidae</taxon>
        <taxon>Mycosphaerellales</taxon>
        <taxon>Extremaceae</taxon>
        <taxon>Extremus</taxon>
    </lineage>
</organism>
<accession>A0AAJ0G774</accession>
<dbReference type="InterPro" id="IPR005656">
    <property type="entry name" value="MmgE_PrpD"/>
</dbReference>
<evidence type="ECO:0000259" key="2">
    <source>
        <dbReference type="Pfam" id="PF03972"/>
    </source>
</evidence>
<sequence length="413" mass="43599">MLAGSVQPVCQSAAQAIESTYGSGSSFNKSYTALDGTNSSLSGQMFLTSLAAGDFEFEHIIEGAHPASAMFPTLLCVADAHHKTGEDLLAAMAIGYGFATRIGAATTLTAETVKGFHIVGSNGDLATAAAVGNLLNYDADTIASAMGIAASSSGGLQAYISTGAMTRRLYPARAGQLGAEAAFQADAGIEGPRDVLENLEGYLHAFSHNPKPELMTTGLGKEWMSAQQTVKLAPVHAWAQDAEAVKNVTIYGNRPHVFDPNTWIANPSSFQAAQYSVPFGIAAALTTDLRNPLRMNDVLLKDTAALAIAAEMKQVPISDDPDFLWGYLTLELHQKAVNILFDGFPRLPTSAPVLLQAVENKLANIVDAFGVQADAVKDMILDVRSLCDVSVLFDEMVRVGKLATAKFEAKAAQ</sequence>
<gene>
    <name evidence="3" type="ORF">LTR09_012251</name>
</gene>
<dbReference type="PANTHER" id="PTHR16943:SF8">
    <property type="entry name" value="2-METHYLCITRATE DEHYDRATASE"/>
    <property type="match status" value="1"/>
</dbReference>
<dbReference type="EMBL" id="JAWDJX010000103">
    <property type="protein sequence ID" value="KAK3046259.1"/>
    <property type="molecule type" value="Genomic_DNA"/>
</dbReference>
<dbReference type="PANTHER" id="PTHR16943">
    <property type="entry name" value="2-METHYLCITRATE DEHYDRATASE-RELATED"/>
    <property type="match status" value="1"/>
</dbReference>
<dbReference type="InterPro" id="IPR042183">
    <property type="entry name" value="MmgE/PrpD_sf_1"/>
</dbReference>
<name>A0AAJ0G774_9PEZI</name>
<comment type="caution">
    <text evidence="3">The sequence shown here is derived from an EMBL/GenBank/DDBJ whole genome shotgun (WGS) entry which is preliminary data.</text>
</comment>
<dbReference type="InterPro" id="IPR036148">
    <property type="entry name" value="MmgE/PrpD_sf"/>
</dbReference>
<proteinExistence type="inferred from homology"/>
<evidence type="ECO:0000313" key="3">
    <source>
        <dbReference type="EMBL" id="KAK3046259.1"/>
    </source>
</evidence>
<protein>
    <recommendedName>
        <fullName evidence="2">MmgE/PrpD N-terminal domain-containing protein</fullName>
    </recommendedName>
</protein>
<dbReference type="GO" id="GO:0016829">
    <property type="term" value="F:lyase activity"/>
    <property type="evidence" value="ECO:0007669"/>
    <property type="project" value="InterPro"/>
</dbReference>
<evidence type="ECO:0000313" key="4">
    <source>
        <dbReference type="Proteomes" id="UP001271007"/>
    </source>
</evidence>
<dbReference type="Proteomes" id="UP001271007">
    <property type="component" value="Unassembled WGS sequence"/>
</dbReference>
<reference evidence="3" key="1">
    <citation type="submission" date="2023-04" db="EMBL/GenBank/DDBJ databases">
        <title>Black Yeasts Isolated from many extreme environments.</title>
        <authorList>
            <person name="Coleine C."/>
            <person name="Stajich J.E."/>
            <person name="Selbmann L."/>
        </authorList>
    </citation>
    <scope>NUCLEOTIDE SEQUENCE</scope>
    <source>
        <strain evidence="3">CCFEE 5312</strain>
    </source>
</reference>
<dbReference type="Pfam" id="PF03972">
    <property type="entry name" value="MmgE_PrpD_N"/>
    <property type="match status" value="1"/>
</dbReference>